<dbReference type="PROSITE" id="PS51186">
    <property type="entry name" value="GNAT"/>
    <property type="match status" value="1"/>
</dbReference>
<comment type="caution">
    <text evidence="2">The sequence shown here is derived from an EMBL/GenBank/DDBJ whole genome shotgun (WGS) entry which is preliminary data.</text>
</comment>
<evidence type="ECO:0000259" key="1">
    <source>
        <dbReference type="PROSITE" id="PS51186"/>
    </source>
</evidence>
<dbReference type="InterPro" id="IPR052523">
    <property type="entry name" value="Trichothecene_AcTrans"/>
</dbReference>
<dbReference type="STRING" id="357750.A0A2S6C4F1"/>
<dbReference type="InterPro" id="IPR000182">
    <property type="entry name" value="GNAT_dom"/>
</dbReference>
<reference evidence="3" key="1">
    <citation type="journal article" date="2017" name="bioRxiv">
        <title>Conservation of a gene cluster reveals novel cercosporin biosynthetic mechanisms and extends production to the genus Colletotrichum.</title>
        <authorList>
            <person name="de Jonge R."/>
            <person name="Ebert M.K."/>
            <person name="Huitt-Roehl C.R."/>
            <person name="Pal P."/>
            <person name="Suttle J.C."/>
            <person name="Spanner R.E."/>
            <person name="Neubauer J.D."/>
            <person name="Jurick W.M.II."/>
            <person name="Stott K.A."/>
            <person name="Secor G.A."/>
            <person name="Thomma B.P.H.J."/>
            <person name="Van de Peer Y."/>
            <person name="Townsend C.A."/>
            <person name="Bolton M.D."/>
        </authorList>
    </citation>
    <scope>NUCLEOTIDE SEQUENCE [LARGE SCALE GENOMIC DNA]</scope>
    <source>
        <strain evidence="3">CBS538.71</strain>
    </source>
</reference>
<dbReference type="PANTHER" id="PTHR42791:SF17">
    <property type="entry name" value="ACETYLTRANSFERASE, GNAT FAMILY FAMILY (AFU_ORTHOLOGUE AFUA_8G05690)"/>
    <property type="match status" value="1"/>
</dbReference>
<evidence type="ECO:0000313" key="2">
    <source>
        <dbReference type="EMBL" id="PPJ54614.1"/>
    </source>
</evidence>
<keyword evidence="3" id="KW-1185">Reference proteome</keyword>
<protein>
    <recommendedName>
        <fullName evidence="1">N-acetyltransferase domain-containing protein</fullName>
    </recommendedName>
</protein>
<dbReference type="PANTHER" id="PTHR42791">
    <property type="entry name" value="GNAT FAMILY ACETYLTRANSFERASE"/>
    <property type="match status" value="1"/>
</dbReference>
<dbReference type="InterPro" id="IPR016181">
    <property type="entry name" value="Acyl_CoA_acyltransferase"/>
</dbReference>
<evidence type="ECO:0000313" key="3">
    <source>
        <dbReference type="Proteomes" id="UP000237631"/>
    </source>
</evidence>
<sequence>MRALPVRYQGQDQLTKMSFTLHPLQESDIEHCVTIYFSAFQNPHSLACWPRTPRIRAWWENMIQSELHEPGAHWLKAVSNETGAIAGFVKWQDPRPGVEPDTNLPEWPEEADQELCNETFGAWARAHRDLMGNEGHWYLEIIATDPTYQGKGAGSLMMQYGLQKADEQGARAFLEASPDAVRLYEKAEFLEARHLDTFINNTRVEGTMYRNLFMIRDAISRSDAR</sequence>
<dbReference type="CDD" id="cd04301">
    <property type="entry name" value="NAT_SF"/>
    <property type="match status" value="1"/>
</dbReference>
<name>A0A2S6C4F1_9PEZI</name>
<dbReference type="GO" id="GO:0016747">
    <property type="term" value="F:acyltransferase activity, transferring groups other than amino-acyl groups"/>
    <property type="evidence" value="ECO:0007669"/>
    <property type="project" value="InterPro"/>
</dbReference>
<accession>A0A2S6C4F1</accession>
<dbReference type="EMBL" id="PNEN01000560">
    <property type="protein sequence ID" value="PPJ54614.1"/>
    <property type="molecule type" value="Genomic_DNA"/>
</dbReference>
<dbReference type="Gene3D" id="3.40.630.30">
    <property type="match status" value="1"/>
</dbReference>
<feature type="domain" description="N-acetyltransferase" evidence="1">
    <location>
        <begin position="19"/>
        <end position="219"/>
    </location>
</feature>
<dbReference type="AlphaFoldDB" id="A0A2S6C4F1"/>
<dbReference type="Pfam" id="PF00583">
    <property type="entry name" value="Acetyltransf_1"/>
    <property type="match status" value="1"/>
</dbReference>
<dbReference type="SUPFAM" id="SSF55729">
    <property type="entry name" value="Acyl-CoA N-acyltransferases (Nat)"/>
    <property type="match status" value="1"/>
</dbReference>
<dbReference type="Proteomes" id="UP000237631">
    <property type="component" value="Unassembled WGS sequence"/>
</dbReference>
<organism evidence="2 3">
    <name type="scientific">Cercospora berteroae</name>
    <dbReference type="NCBI Taxonomy" id="357750"/>
    <lineage>
        <taxon>Eukaryota</taxon>
        <taxon>Fungi</taxon>
        <taxon>Dikarya</taxon>
        <taxon>Ascomycota</taxon>
        <taxon>Pezizomycotina</taxon>
        <taxon>Dothideomycetes</taxon>
        <taxon>Dothideomycetidae</taxon>
        <taxon>Mycosphaerellales</taxon>
        <taxon>Mycosphaerellaceae</taxon>
        <taxon>Cercospora</taxon>
    </lineage>
</organism>
<proteinExistence type="predicted"/>
<dbReference type="OrthoDB" id="2115692at2759"/>
<gene>
    <name evidence="2" type="ORF">CBER1_06184</name>
</gene>